<gene>
    <name evidence="3" type="ORF">DAMNIGENAA_07660</name>
</gene>
<dbReference type="AlphaFoldDB" id="A0A9W6FRS6"/>
<keyword evidence="4" id="KW-1185">Reference proteome</keyword>
<evidence type="ECO:0000256" key="1">
    <source>
        <dbReference type="ARBA" id="ARBA00008791"/>
    </source>
</evidence>
<protein>
    <recommendedName>
        <fullName evidence="2">UspA domain-containing protein</fullName>
    </recommendedName>
</protein>
<dbReference type="CDD" id="cd00293">
    <property type="entry name" value="USP-like"/>
    <property type="match status" value="1"/>
</dbReference>
<dbReference type="Pfam" id="PF00582">
    <property type="entry name" value="Usp"/>
    <property type="match status" value="1"/>
</dbReference>
<evidence type="ECO:0000259" key="2">
    <source>
        <dbReference type="Pfam" id="PF00582"/>
    </source>
</evidence>
<dbReference type="Gene3D" id="3.40.50.620">
    <property type="entry name" value="HUPs"/>
    <property type="match status" value="1"/>
</dbReference>
<accession>A0A9W6FRS6</accession>
<proteinExistence type="inferred from homology"/>
<dbReference type="PANTHER" id="PTHR46268">
    <property type="entry name" value="STRESS RESPONSE PROTEIN NHAX"/>
    <property type="match status" value="1"/>
</dbReference>
<dbReference type="Proteomes" id="UP001144372">
    <property type="component" value="Unassembled WGS sequence"/>
</dbReference>
<name>A0A9W6FRS6_9BACT</name>
<comment type="caution">
    <text evidence="3">The sequence shown here is derived from an EMBL/GenBank/DDBJ whole genome shotgun (WGS) entry which is preliminary data.</text>
</comment>
<evidence type="ECO:0000313" key="4">
    <source>
        <dbReference type="Proteomes" id="UP001144372"/>
    </source>
</evidence>
<dbReference type="InterPro" id="IPR006015">
    <property type="entry name" value="Universal_stress_UspA"/>
</dbReference>
<organism evidence="3 4">
    <name type="scientific">Desulforhabdus amnigena</name>
    <dbReference type="NCBI Taxonomy" id="40218"/>
    <lineage>
        <taxon>Bacteria</taxon>
        <taxon>Pseudomonadati</taxon>
        <taxon>Thermodesulfobacteriota</taxon>
        <taxon>Syntrophobacteria</taxon>
        <taxon>Syntrophobacterales</taxon>
        <taxon>Syntrophobacteraceae</taxon>
        <taxon>Desulforhabdus</taxon>
    </lineage>
</organism>
<dbReference type="SUPFAM" id="SSF52402">
    <property type="entry name" value="Adenine nucleotide alpha hydrolases-like"/>
    <property type="match status" value="1"/>
</dbReference>
<dbReference type="InterPro" id="IPR014729">
    <property type="entry name" value="Rossmann-like_a/b/a_fold"/>
</dbReference>
<evidence type="ECO:0000313" key="3">
    <source>
        <dbReference type="EMBL" id="GLI33333.1"/>
    </source>
</evidence>
<feature type="domain" description="UspA" evidence="2">
    <location>
        <begin position="1"/>
        <end position="139"/>
    </location>
</feature>
<dbReference type="RefSeq" id="WP_281792345.1">
    <property type="nucleotide sequence ID" value="NZ_BSDR01000001.1"/>
</dbReference>
<dbReference type="EMBL" id="BSDR01000001">
    <property type="protein sequence ID" value="GLI33333.1"/>
    <property type="molecule type" value="Genomic_DNA"/>
</dbReference>
<dbReference type="PRINTS" id="PR01438">
    <property type="entry name" value="UNVRSLSTRESS"/>
</dbReference>
<dbReference type="InterPro" id="IPR006016">
    <property type="entry name" value="UspA"/>
</dbReference>
<dbReference type="PANTHER" id="PTHR46268:SF6">
    <property type="entry name" value="UNIVERSAL STRESS PROTEIN UP12"/>
    <property type="match status" value="1"/>
</dbReference>
<sequence length="139" mass="16057">MFKHILVPTDLTERSLNALAIAVKLALREESRITLLHVIETIQDTELDDFSDFYEKLGRRASRKMEQMIRQYREGQLTIQTEITYGKRVKEIIHFATNQEIDLIILSSHKIEADNAVQGWGTISYKVSILSHCPVMLVK</sequence>
<reference evidence="3" key="1">
    <citation type="submission" date="2022-12" db="EMBL/GenBank/DDBJ databases">
        <title>Reference genome sequencing for broad-spectrum identification of bacterial and archaeal isolates by mass spectrometry.</title>
        <authorList>
            <person name="Sekiguchi Y."/>
            <person name="Tourlousse D.M."/>
        </authorList>
    </citation>
    <scope>NUCLEOTIDE SEQUENCE</scope>
    <source>
        <strain evidence="3">ASRB1</strain>
    </source>
</reference>
<comment type="similarity">
    <text evidence="1">Belongs to the universal stress protein A family.</text>
</comment>